<sequence>MCIVLLTTAHPDYALIAIDNRDEFILRPTSRPHWWRHEPSGANVLSSRDLQRAEMGTWLGITDQGLFAVLTNYRETDPTDADHPVCGQRSRGGMVTAWLGADPDASVADNVHRLVRDQGVKGVGGFSMVAGKLRKKRQVRSHPHANPLEPIAIVSNRCAHVHDVPWIADVRGEVYGLSNTTYDNPDPWPKVADGKRLLREAIDDAIANHLDEDQLTARLYAILDRDTLPPPATPEMGFADYVTELQKSIFVPAIGDASHRAEMEAAVAKGKGEVKDMRAAEELTRPDGLSTTTTTTTTSQDGQAGPNVNTGVGFETGLYGTQRQTIIMVDWDGNVSYRERALWDSNGNPIEKGQGDVLFRFKIQGWDGEDGQEEGRELML</sequence>
<evidence type="ECO:0008006" key="4">
    <source>
        <dbReference type="Google" id="ProtNLM"/>
    </source>
</evidence>
<dbReference type="EMBL" id="ML119051">
    <property type="protein sequence ID" value="ROT42547.1"/>
    <property type="molecule type" value="Genomic_DNA"/>
</dbReference>
<keyword evidence="3" id="KW-1185">Reference proteome</keyword>
<reference evidence="2 3" key="1">
    <citation type="journal article" date="2018" name="Mol. Ecol.">
        <title>The obligate alkalophilic soda-lake fungus Sodiomyces alkalinus has shifted to a protein diet.</title>
        <authorList>
            <person name="Grum-Grzhimaylo A.A."/>
            <person name="Falkoski D.L."/>
            <person name="van den Heuvel J."/>
            <person name="Valero-Jimenez C.A."/>
            <person name="Min B."/>
            <person name="Choi I.G."/>
            <person name="Lipzen A."/>
            <person name="Daum C.G."/>
            <person name="Aanen D.K."/>
            <person name="Tsang A."/>
            <person name="Henrissat B."/>
            <person name="Bilanenko E.N."/>
            <person name="de Vries R.P."/>
            <person name="van Kan J.A.L."/>
            <person name="Grigoriev I.V."/>
            <person name="Debets A.J.M."/>
        </authorList>
    </citation>
    <scope>NUCLEOTIDE SEQUENCE [LARGE SCALE GENOMIC DNA]</scope>
    <source>
        <strain evidence="2 3">F11</strain>
    </source>
</reference>
<dbReference type="PANTHER" id="PTHR17985:SF8">
    <property type="entry name" value="TRANSPORT AND GOLGI ORGANIZATION PROTEIN 2 HOMOLOG"/>
    <property type="match status" value="1"/>
</dbReference>
<dbReference type="InterPro" id="IPR008551">
    <property type="entry name" value="TANGO2"/>
</dbReference>
<dbReference type="Proteomes" id="UP000272025">
    <property type="component" value="Unassembled WGS sequence"/>
</dbReference>
<gene>
    <name evidence="2" type="ORF">SODALDRAFT_267866</name>
</gene>
<dbReference type="GeneID" id="39576051"/>
<name>A0A3N2Q786_SODAK</name>
<dbReference type="PANTHER" id="PTHR17985">
    <property type="entry name" value="SER/THR-RICH PROTEIN T10 IN DGCR REGION"/>
    <property type="match status" value="1"/>
</dbReference>
<dbReference type="GO" id="GO:0007030">
    <property type="term" value="P:Golgi organization"/>
    <property type="evidence" value="ECO:0007669"/>
    <property type="project" value="TreeGrafter"/>
</dbReference>
<evidence type="ECO:0000256" key="1">
    <source>
        <dbReference type="SAM" id="MobiDB-lite"/>
    </source>
</evidence>
<accession>A0A3N2Q786</accession>
<proteinExistence type="predicted"/>
<organism evidence="2 3">
    <name type="scientific">Sodiomyces alkalinus (strain CBS 110278 / VKM F-3762 / F11)</name>
    <name type="common">Alkaliphilic filamentous fungus</name>
    <dbReference type="NCBI Taxonomy" id="1314773"/>
    <lineage>
        <taxon>Eukaryota</taxon>
        <taxon>Fungi</taxon>
        <taxon>Dikarya</taxon>
        <taxon>Ascomycota</taxon>
        <taxon>Pezizomycotina</taxon>
        <taxon>Sordariomycetes</taxon>
        <taxon>Hypocreomycetidae</taxon>
        <taxon>Glomerellales</taxon>
        <taxon>Plectosphaerellaceae</taxon>
        <taxon>Sodiomyces</taxon>
    </lineage>
</organism>
<feature type="region of interest" description="Disordered" evidence="1">
    <location>
        <begin position="284"/>
        <end position="308"/>
    </location>
</feature>
<dbReference type="Pfam" id="PF05742">
    <property type="entry name" value="TANGO2"/>
    <property type="match status" value="1"/>
</dbReference>
<dbReference type="GO" id="GO:0005794">
    <property type="term" value="C:Golgi apparatus"/>
    <property type="evidence" value="ECO:0007669"/>
    <property type="project" value="TreeGrafter"/>
</dbReference>
<feature type="compositionally biased region" description="Polar residues" evidence="1">
    <location>
        <begin position="299"/>
        <end position="308"/>
    </location>
</feature>
<evidence type="ECO:0000313" key="2">
    <source>
        <dbReference type="EMBL" id="ROT42547.1"/>
    </source>
</evidence>
<dbReference type="OrthoDB" id="191601at2759"/>
<protein>
    <recommendedName>
        <fullName evidence="4">DUF833-domain-containing protein</fullName>
    </recommendedName>
</protein>
<dbReference type="GO" id="GO:0009306">
    <property type="term" value="P:protein secretion"/>
    <property type="evidence" value="ECO:0007669"/>
    <property type="project" value="TreeGrafter"/>
</dbReference>
<dbReference type="RefSeq" id="XP_028470353.1">
    <property type="nucleotide sequence ID" value="XM_028607573.1"/>
</dbReference>
<dbReference type="AlphaFoldDB" id="A0A3N2Q786"/>
<evidence type="ECO:0000313" key="3">
    <source>
        <dbReference type="Proteomes" id="UP000272025"/>
    </source>
</evidence>